<sequence>MNLWRILFTFGTRLGAALLNFGLVWLTARWLGAEGRGQSSLFGIDRTLLLLFTGLVGGSSLIYLAPRRNLWQLLLPAYGWTTAVSVLGTAAVWWWRRPAAEYLGYLLAATLFEAWGVAHLLVLLGRRHERLYNTYTLLQSLGVVLGLVVALFALQWRSPSAYYAAYVLTYAVLWLLSGVALWQQADKPIGHLRRWRSVARELARHSRNAHFSNIVGFANYRLGFYFVAAWVSTGAVGVLSVGVALAEAVWLIPRSISQVQYVDTIYHTNPDAPVQATVRAVRLSMVLSAAAVLALALVPAAWLTAIFGRDFAAAQRIIWALALGVVAFSTHMQLSAYFAGTARYRINNVAALLGLALTLGACVVLIPSYGAVGAAWAATVSYLGSTLWLAWQFAKVTGSKPTALLPRSADARLLAQLMRR</sequence>
<evidence type="ECO:0000256" key="6">
    <source>
        <dbReference type="SAM" id="Phobius"/>
    </source>
</evidence>
<proteinExistence type="predicted"/>
<dbReference type="OrthoDB" id="870113at2"/>
<organism evidence="7 8">
    <name type="scientific">Solirubrum puertoriconensis</name>
    <dbReference type="NCBI Taxonomy" id="1751427"/>
    <lineage>
        <taxon>Bacteria</taxon>
        <taxon>Pseudomonadati</taxon>
        <taxon>Bacteroidota</taxon>
        <taxon>Cytophagia</taxon>
        <taxon>Cytophagales</taxon>
    </lineage>
</organism>
<dbReference type="InterPro" id="IPR050833">
    <property type="entry name" value="Poly_Biosynth_Transport"/>
</dbReference>
<reference evidence="7 8" key="1">
    <citation type="submission" date="2015-11" db="EMBL/GenBank/DDBJ databases">
        <title>Solirubrum puertoriconensis gen. nov. an environmental bacteria isolated in Puerto Rico.</title>
        <authorList>
            <person name="Cuebas-Irizarry M.F."/>
            <person name="Montalvo-Rodriguez R."/>
        </authorList>
    </citation>
    <scope>NUCLEOTIDE SEQUENCE [LARGE SCALE GENOMIC DNA]</scope>
    <source>
        <strain evidence="7 8">MC1A</strain>
    </source>
</reference>
<feature type="transmembrane region" description="Helical" evidence="6">
    <location>
        <begin position="77"/>
        <end position="95"/>
    </location>
</feature>
<feature type="transmembrane region" description="Helical" evidence="6">
    <location>
        <begin position="346"/>
        <end position="366"/>
    </location>
</feature>
<evidence type="ECO:0000313" key="8">
    <source>
        <dbReference type="Proteomes" id="UP000054223"/>
    </source>
</evidence>
<feature type="transmembrane region" description="Helical" evidence="6">
    <location>
        <begin position="6"/>
        <end position="26"/>
    </location>
</feature>
<feature type="transmembrane region" description="Helical" evidence="6">
    <location>
        <begin position="102"/>
        <end position="124"/>
    </location>
</feature>
<feature type="transmembrane region" description="Helical" evidence="6">
    <location>
        <begin position="372"/>
        <end position="391"/>
    </location>
</feature>
<dbReference type="GO" id="GO:0005886">
    <property type="term" value="C:plasma membrane"/>
    <property type="evidence" value="ECO:0007669"/>
    <property type="project" value="UniProtKB-SubCell"/>
</dbReference>
<evidence type="ECO:0000256" key="5">
    <source>
        <dbReference type="ARBA" id="ARBA00023136"/>
    </source>
</evidence>
<evidence type="ECO:0000256" key="1">
    <source>
        <dbReference type="ARBA" id="ARBA00004651"/>
    </source>
</evidence>
<keyword evidence="8" id="KW-1185">Reference proteome</keyword>
<feature type="transmembrane region" description="Helical" evidence="6">
    <location>
        <begin position="136"/>
        <end position="154"/>
    </location>
</feature>
<dbReference type="PANTHER" id="PTHR30250">
    <property type="entry name" value="PST FAMILY PREDICTED COLANIC ACID TRANSPORTER"/>
    <property type="match status" value="1"/>
</dbReference>
<keyword evidence="3 6" id="KW-0812">Transmembrane</keyword>
<feature type="transmembrane region" description="Helical" evidence="6">
    <location>
        <begin position="285"/>
        <end position="305"/>
    </location>
</feature>
<accession>A0A9X0HLM9</accession>
<dbReference type="AlphaFoldDB" id="A0A9X0HLM9"/>
<dbReference type="Proteomes" id="UP000054223">
    <property type="component" value="Unassembled WGS sequence"/>
</dbReference>
<feature type="transmembrane region" description="Helical" evidence="6">
    <location>
        <begin position="222"/>
        <end position="246"/>
    </location>
</feature>
<dbReference type="RefSeq" id="WP_059069404.1">
    <property type="nucleotide sequence ID" value="NZ_LNAL01000006.1"/>
</dbReference>
<keyword evidence="2" id="KW-1003">Cell membrane</keyword>
<evidence type="ECO:0000256" key="3">
    <source>
        <dbReference type="ARBA" id="ARBA00022692"/>
    </source>
</evidence>
<gene>
    <name evidence="7" type="ORF">ASU33_08395</name>
</gene>
<feature type="transmembrane region" description="Helical" evidence="6">
    <location>
        <begin position="317"/>
        <end position="339"/>
    </location>
</feature>
<keyword evidence="4 6" id="KW-1133">Transmembrane helix</keyword>
<evidence type="ECO:0008006" key="9">
    <source>
        <dbReference type="Google" id="ProtNLM"/>
    </source>
</evidence>
<feature type="transmembrane region" description="Helical" evidence="6">
    <location>
        <begin position="47"/>
        <end position="65"/>
    </location>
</feature>
<keyword evidence="5 6" id="KW-0472">Membrane</keyword>
<dbReference type="PANTHER" id="PTHR30250:SF11">
    <property type="entry name" value="O-ANTIGEN TRANSPORTER-RELATED"/>
    <property type="match status" value="1"/>
</dbReference>
<evidence type="ECO:0000256" key="4">
    <source>
        <dbReference type="ARBA" id="ARBA00022989"/>
    </source>
</evidence>
<feature type="transmembrane region" description="Helical" evidence="6">
    <location>
        <begin position="161"/>
        <end position="182"/>
    </location>
</feature>
<evidence type="ECO:0000256" key="2">
    <source>
        <dbReference type="ARBA" id="ARBA00022475"/>
    </source>
</evidence>
<comment type="caution">
    <text evidence="7">The sequence shown here is derived from an EMBL/GenBank/DDBJ whole genome shotgun (WGS) entry which is preliminary data.</text>
</comment>
<name>A0A9X0HLM9_SOLP1</name>
<protein>
    <recommendedName>
        <fullName evidence="9">Polysaccharide biosynthesis protein C-terminal domain-containing protein</fullName>
    </recommendedName>
</protein>
<dbReference type="EMBL" id="LNAL01000006">
    <property type="protein sequence ID" value="KUG08198.1"/>
    <property type="molecule type" value="Genomic_DNA"/>
</dbReference>
<comment type="subcellular location">
    <subcellularLocation>
        <location evidence="1">Cell membrane</location>
        <topology evidence="1">Multi-pass membrane protein</topology>
    </subcellularLocation>
</comment>
<evidence type="ECO:0000313" key="7">
    <source>
        <dbReference type="EMBL" id="KUG08198.1"/>
    </source>
</evidence>